<protein>
    <submittedName>
        <fullName evidence="3">Uncharacterized protein</fullName>
    </submittedName>
</protein>
<feature type="compositionally biased region" description="Polar residues" evidence="2">
    <location>
        <begin position="64"/>
        <end position="77"/>
    </location>
</feature>
<accession>A0A6A5SQB3</accession>
<proteinExistence type="predicted"/>
<evidence type="ECO:0000313" key="3">
    <source>
        <dbReference type="EMBL" id="KAF1941874.1"/>
    </source>
</evidence>
<keyword evidence="1" id="KW-0175">Coiled coil</keyword>
<dbReference type="Proteomes" id="UP000800038">
    <property type="component" value="Unassembled WGS sequence"/>
</dbReference>
<reference evidence="3" key="1">
    <citation type="journal article" date="2020" name="Stud. Mycol.">
        <title>101 Dothideomycetes genomes: a test case for predicting lifestyles and emergence of pathogens.</title>
        <authorList>
            <person name="Haridas S."/>
            <person name="Albert R."/>
            <person name="Binder M."/>
            <person name="Bloem J."/>
            <person name="Labutti K."/>
            <person name="Salamov A."/>
            <person name="Andreopoulos B."/>
            <person name="Baker S."/>
            <person name="Barry K."/>
            <person name="Bills G."/>
            <person name="Bluhm B."/>
            <person name="Cannon C."/>
            <person name="Castanera R."/>
            <person name="Culley D."/>
            <person name="Daum C."/>
            <person name="Ezra D."/>
            <person name="Gonzalez J."/>
            <person name="Henrissat B."/>
            <person name="Kuo A."/>
            <person name="Liang C."/>
            <person name="Lipzen A."/>
            <person name="Lutzoni F."/>
            <person name="Magnuson J."/>
            <person name="Mondo S."/>
            <person name="Nolan M."/>
            <person name="Ohm R."/>
            <person name="Pangilinan J."/>
            <person name="Park H.-J."/>
            <person name="Ramirez L."/>
            <person name="Alfaro M."/>
            <person name="Sun H."/>
            <person name="Tritt A."/>
            <person name="Yoshinaga Y."/>
            <person name="Zwiers L.-H."/>
            <person name="Turgeon B."/>
            <person name="Goodwin S."/>
            <person name="Spatafora J."/>
            <person name="Crous P."/>
            <person name="Grigoriev I."/>
        </authorList>
    </citation>
    <scope>NUCLEOTIDE SEQUENCE</scope>
    <source>
        <strain evidence="3">CBS 161.51</strain>
    </source>
</reference>
<sequence>MPPKSPIIPTPATESKSVPPKNTPNREYFGTEQVTGEPVSDVESFSMSSSPSRTSSRTTSPSSAKQTPTKQKQIMTTDNEEDDLVGVSRESMASPTASDILLTCDLEDVIPMGDLQREMLGQGVRGKERKERKERLLELLERLRAEREREKERG</sequence>
<dbReference type="OrthoDB" id="10473936at2759"/>
<gene>
    <name evidence="3" type="ORF">EJ02DRAFT_187626</name>
</gene>
<feature type="coiled-coil region" evidence="1">
    <location>
        <begin position="126"/>
        <end position="153"/>
    </location>
</feature>
<evidence type="ECO:0000313" key="4">
    <source>
        <dbReference type="Proteomes" id="UP000800038"/>
    </source>
</evidence>
<dbReference type="EMBL" id="ML976041">
    <property type="protein sequence ID" value="KAF1941874.1"/>
    <property type="molecule type" value="Genomic_DNA"/>
</dbReference>
<feature type="compositionally biased region" description="Low complexity" evidence="2">
    <location>
        <begin position="44"/>
        <end position="63"/>
    </location>
</feature>
<evidence type="ECO:0000256" key="1">
    <source>
        <dbReference type="SAM" id="Coils"/>
    </source>
</evidence>
<evidence type="ECO:0000256" key="2">
    <source>
        <dbReference type="SAM" id="MobiDB-lite"/>
    </source>
</evidence>
<name>A0A6A5SQB3_9PLEO</name>
<keyword evidence="4" id="KW-1185">Reference proteome</keyword>
<organism evidence="3 4">
    <name type="scientific">Clathrospora elynae</name>
    <dbReference type="NCBI Taxonomy" id="706981"/>
    <lineage>
        <taxon>Eukaryota</taxon>
        <taxon>Fungi</taxon>
        <taxon>Dikarya</taxon>
        <taxon>Ascomycota</taxon>
        <taxon>Pezizomycotina</taxon>
        <taxon>Dothideomycetes</taxon>
        <taxon>Pleosporomycetidae</taxon>
        <taxon>Pleosporales</taxon>
        <taxon>Diademaceae</taxon>
        <taxon>Clathrospora</taxon>
    </lineage>
</organism>
<dbReference type="AlphaFoldDB" id="A0A6A5SQB3"/>
<feature type="region of interest" description="Disordered" evidence="2">
    <location>
        <begin position="1"/>
        <end position="96"/>
    </location>
</feature>